<name>A0ABY4GX71_9BACI</name>
<evidence type="ECO:0000313" key="1">
    <source>
        <dbReference type="EMBL" id="UOQ92611.1"/>
    </source>
</evidence>
<dbReference type="Gene3D" id="3.30.1240.10">
    <property type="match status" value="1"/>
</dbReference>
<dbReference type="Proteomes" id="UP000831880">
    <property type="component" value="Chromosome"/>
</dbReference>
<keyword evidence="2" id="KW-1185">Reference proteome</keyword>
<organism evidence="1 2">
    <name type="scientific">Halobacillus shinanisalinarum</name>
    <dbReference type="NCBI Taxonomy" id="2932258"/>
    <lineage>
        <taxon>Bacteria</taxon>
        <taxon>Bacillati</taxon>
        <taxon>Bacillota</taxon>
        <taxon>Bacilli</taxon>
        <taxon>Bacillales</taxon>
        <taxon>Bacillaceae</taxon>
        <taxon>Halobacillus</taxon>
    </lineage>
</organism>
<dbReference type="Gene3D" id="3.40.50.1000">
    <property type="entry name" value="HAD superfamily/HAD-like"/>
    <property type="match status" value="1"/>
</dbReference>
<dbReference type="InterPro" id="IPR006379">
    <property type="entry name" value="HAD-SF_hydro_IIB"/>
</dbReference>
<dbReference type="EMBL" id="CP095074">
    <property type="protein sequence ID" value="UOQ92611.1"/>
    <property type="molecule type" value="Genomic_DNA"/>
</dbReference>
<dbReference type="GO" id="GO:0016787">
    <property type="term" value="F:hydrolase activity"/>
    <property type="evidence" value="ECO:0007669"/>
    <property type="project" value="UniProtKB-KW"/>
</dbReference>
<reference evidence="1 2" key="1">
    <citation type="submission" date="2022-04" db="EMBL/GenBank/DDBJ databases">
        <title>Halobacillus sp. isolated from saltern.</title>
        <authorList>
            <person name="Won M."/>
            <person name="Lee C.-M."/>
            <person name="Woen H.-Y."/>
            <person name="Kwon S.-W."/>
        </authorList>
    </citation>
    <scope>NUCLEOTIDE SEQUENCE [LARGE SCALE GENOMIC DNA]</scope>
    <source>
        <strain evidence="1 2">SSTM10-2</strain>
    </source>
</reference>
<dbReference type="RefSeq" id="WP_244752219.1">
    <property type="nucleotide sequence ID" value="NZ_CP095074.1"/>
</dbReference>
<dbReference type="SFLD" id="SFLDG01140">
    <property type="entry name" value="C2.B:_Phosphomannomutase_and_P"/>
    <property type="match status" value="1"/>
</dbReference>
<gene>
    <name evidence="1" type="ORF">MUO14_19525</name>
</gene>
<accession>A0ABY4GX71</accession>
<dbReference type="Pfam" id="PF08282">
    <property type="entry name" value="Hydrolase_3"/>
    <property type="match status" value="1"/>
</dbReference>
<dbReference type="NCBIfam" id="TIGR01484">
    <property type="entry name" value="HAD-SF-IIB"/>
    <property type="match status" value="1"/>
</dbReference>
<dbReference type="NCBIfam" id="TIGR00099">
    <property type="entry name" value="Cof-subfamily"/>
    <property type="match status" value="1"/>
</dbReference>
<dbReference type="InterPro" id="IPR000150">
    <property type="entry name" value="Cof"/>
</dbReference>
<proteinExistence type="predicted"/>
<dbReference type="InterPro" id="IPR023214">
    <property type="entry name" value="HAD_sf"/>
</dbReference>
<dbReference type="SUPFAM" id="SSF56784">
    <property type="entry name" value="HAD-like"/>
    <property type="match status" value="1"/>
</dbReference>
<dbReference type="SFLD" id="SFLDS00003">
    <property type="entry name" value="Haloacid_Dehalogenase"/>
    <property type="match status" value="1"/>
</dbReference>
<evidence type="ECO:0000313" key="2">
    <source>
        <dbReference type="Proteomes" id="UP000831880"/>
    </source>
</evidence>
<sequence length="263" mass="29521">MIKLFITDLDGTLLGMDHYIKQKDIDSFRQLINHNVELAIATGRMEHEIAEVLRRMELKGHRISQNGAFVHGQNDLLIHSETFTKTIADHVIANIQDYPMVTTVSTATDTYTTEHNEWIDVINKQLFHDITVNPSFVKEFGQTIHPSKFTLHGNEEDITHVHEQVSSQFGQTVDTFISHKNVIDIMPPSINKGNSILALLSHLDIRTDEIACIGDSFNDLSMFAVTPNSYAMSTAHPAVQAKANTVVDHVYEAIEDLTSKGML</sequence>
<dbReference type="PANTHER" id="PTHR10000">
    <property type="entry name" value="PHOSPHOSERINE PHOSPHATASE"/>
    <property type="match status" value="1"/>
</dbReference>
<dbReference type="PANTHER" id="PTHR10000:SF8">
    <property type="entry name" value="HAD SUPERFAMILY HYDROLASE-LIKE, TYPE 3"/>
    <property type="match status" value="1"/>
</dbReference>
<protein>
    <submittedName>
        <fullName evidence="1">HAD family hydrolase</fullName>
    </submittedName>
</protein>
<keyword evidence="1" id="KW-0378">Hydrolase</keyword>
<dbReference type="InterPro" id="IPR036412">
    <property type="entry name" value="HAD-like_sf"/>
</dbReference>